<organism evidence="1 2">
    <name type="scientific">Rhodococcus pyridinivorans</name>
    <dbReference type="NCBI Taxonomy" id="103816"/>
    <lineage>
        <taxon>Bacteria</taxon>
        <taxon>Bacillati</taxon>
        <taxon>Actinomycetota</taxon>
        <taxon>Actinomycetes</taxon>
        <taxon>Mycobacteriales</taxon>
        <taxon>Nocardiaceae</taxon>
        <taxon>Rhodococcus</taxon>
    </lineage>
</organism>
<dbReference type="RefSeq" id="WP_193902205.1">
    <property type="nucleotide sequence ID" value="NZ_CP063450.1"/>
</dbReference>
<reference evidence="1 2" key="1">
    <citation type="submission" date="2020-10" db="EMBL/GenBank/DDBJ databases">
        <title>Whole genome sequence of oil-degrading bacteria Rhodococcus pyridinivorans strain 5Ap.</title>
        <authorList>
            <person name="Akhremchuk A.E."/>
            <person name="Valentovich L.N."/>
            <person name="Charniauskaya M.I."/>
            <person name="Bukliarevich H.A."/>
            <person name="Titok M.A."/>
        </authorList>
    </citation>
    <scope>NUCLEOTIDE SEQUENCE [LARGE SCALE GENOMIC DNA]</scope>
    <source>
        <strain evidence="1 2">5Ap</strain>
    </source>
</reference>
<name>A0A7M2XHA4_9NOCA</name>
<dbReference type="AlphaFoldDB" id="A0A7M2XHA4"/>
<accession>A0A7M2XHA4</accession>
<sequence>MSDVDCILNELISALREAFTPDSPQPPLGGGTTDVRLFAGDAIPMAAWNAHASGNDGCDKPFLWVRLVRRYRTQQFPAPYVGPAPCGMPSAVAIEIGVGRCAVMDAEPTWEDYANEAEISIDDSWRIDLALCRAMSKIEHAECGLATAIDAVVPYGPDGGVVAQIGTGYVQLTGGF</sequence>
<protein>
    <submittedName>
        <fullName evidence="1">Uncharacterized protein</fullName>
    </submittedName>
</protein>
<gene>
    <name evidence="1" type="ORF">INP59_14335</name>
</gene>
<proteinExistence type="predicted"/>
<evidence type="ECO:0000313" key="1">
    <source>
        <dbReference type="EMBL" id="QOV97154.1"/>
    </source>
</evidence>
<evidence type="ECO:0000313" key="2">
    <source>
        <dbReference type="Proteomes" id="UP000593818"/>
    </source>
</evidence>
<dbReference type="EMBL" id="CP063450">
    <property type="protein sequence ID" value="QOV97154.1"/>
    <property type="molecule type" value="Genomic_DNA"/>
</dbReference>
<dbReference type="Proteomes" id="UP000593818">
    <property type="component" value="Chromosome"/>
</dbReference>
<keyword evidence="2" id="KW-1185">Reference proteome</keyword>